<evidence type="ECO:0000313" key="3">
    <source>
        <dbReference type="EMBL" id="CAD9315534.1"/>
    </source>
</evidence>
<reference evidence="3" key="1">
    <citation type="submission" date="2021-01" db="EMBL/GenBank/DDBJ databases">
        <authorList>
            <person name="Corre E."/>
            <person name="Pelletier E."/>
            <person name="Niang G."/>
            <person name="Scheremetjew M."/>
            <person name="Finn R."/>
            <person name="Kale V."/>
            <person name="Holt S."/>
            <person name="Cochrane G."/>
            <person name="Meng A."/>
            <person name="Brown T."/>
            <person name="Cohen L."/>
        </authorList>
    </citation>
    <scope>NUCLEOTIDE SEQUENCE</scope>
    <source>
        <strain evidence="3">Pop2</strain>
    </source>
</reference>
<keyword evidence="2" id="KW-0472">Membrane</keyword>
<feature type="compositionally biased region" description="Polar residues" evidence="1">
    <location>
        <begin position="772"/>
        <end position="783"/>
    </location>
</feature>
<keyword evidence="2" id="KW-1133">Transmembrane helix</keyword>
<feature type="region of interest" description="Disordered" evidence="1">
    <location>
        <begin position="824"/>
        <end position="847"/>
    </location>
</feature>
<organism evidence="3">
    <name type="scientific">Ditylum brightwellii</name>
    <dbReference type="NCBI Taxonomy" id="49249"/>
    <lineage>
        <taxon>Eukaryota</taxon>
        <taxon>Sar</taxon>
        <taxon>Stramenopiles</taxon>
        <taxon>Ochrophyta</taxon>
        <taxon>Bacillariophyta</taxon>
        <taxon>Mediophyceae</taxon>
        <taxon>Lithodesmiophycidae</taxon>
        <taxon>Lithodesmiales</taxon>
        <taxon>Lithodesmiaceae</taxon>
        <taxon>Ditylum</taxon>
    </lineage>
</organism>
<gene>
    <name evidence="3" type="ORF">DBRI1063_LOCUS1941</name>
</gene>
<feature type="compositionally biased region" description="Basic residues" evidence="1">
    <location>
        <begin position="762"/>
        <end position="771"/>
    </location>
</feature>
<dbReference type="AlphaFoldDB" id="A0A7S1YPQ9"/>
<evidence type="ECO:0000256" key="1">
    <source>
        <dbReference type="SAM" id="MobiDB-lite"/>
    </source>
</evidence>
<name>A0A7S1YPQ9_9STRA</name>
<keyword evidence="2" id="KW-0812">Transmembrane</keyword>
<protein>
    <submittedName>
        <fullName evidence="3">Uncharacterized protein</fullName>
    </submittedName>
</protein>
<feature type="region of interest" description="Disordered" evidence="1">
    <location>
        <begin position="738"/>
        <end position="783"/>
    </location>
</feature>
<feature type="region of interest" description="Disordered" evidence="1">
    <location>
        <begin position="687"/>
        <end position="706"/>
    </location>
</feature>
<sequence length="896" mass="99200">MDLFSLSFAKNYNLTLVDITASVGGEQISMSCSAQQNGNVATHVSVCVTTKHATTLDSDSLEFYTLLHANEIASHFDIVGHGFVARYTGRKAVESTSLLRMVGAPQGMIMNQEESSYFESVIKQFFNHILSFRHQTVQGQQRQQHQYRWLSWQEGEMRRMIGCNDEKMNMMQVLVVNVVHNELVHNSQDSSLNIDEKRLGIVHIGDFFEDSGVILLDLLSNGGGYANEITDDISFEPYFTDVVSLVLATVNSVSSAVNSVSSVPSMMPVVSSTLQPVVVNNTRSKNAFYDVESIGMEIALTLFVIAMLLFFYLLFVWYRIRKEEENDDGGISMCTGTEAAVRFAPHIPPITDSEALNEVERNLGWDDDEGTLSTISRSIVTYHKEKKSCILKMILGNLFFQRRTEKSSSDDSIDEKLDWTTNTELRNSASQEQTAYSSKTYLFSGNQINDGESFDPNCNAPAVRGLIKSSATLPSDMPAVHAPDSGEQVDQRQVDLIDVIDRAYERLFQPMENSHVRQPVMQRILESDENLSAASSLAKPKLRSISKKTPDDLLSNSMGACCTISATPLRESSFSSVSRRADEGLSERAFCPPPSRSQIPSGIGNKVNDVSAVDSSEFRCATNAPFLRGQEVIPLLPRNIGRRRAFSTLTRTWNGAIPTDKVLSEDNCIDSLQFPAILHRSRSVLESDANPAKRVKSQSISSRRASERGSFNFTSPILDSSQVRSISFIRSAGIVYSSSRSDQQKPDADGREGTNGCEGRRQGVKQKKRHSWPNTTQVSSLSLSLDGAEKTNCFHVNTTKPEAEVTAFSEPEGVRTEDIILSEHNSQVSSDDSSWSSAFCSDESSADSPKPVWIQIDEEQLSFFGVKNMIEEIRRTVTTADVSPIGSVCFSESDSE</sequence>
<evidence type="ECO:0000256" key="2">
    <source>
        <dbReference type="SAM" id="Phobius"/>
    </source>
</evidence>
<feature type="transmembrane region" description="Helical" evidence="2">
    <location>
        <begin position="298"/>
        <end position="318"/>
    </location>
</feature>
<feature type="compositionally biased region" description="Polar residues" evidence="1">
    <location>
        <begin position="697"/>
        <end position="706"/>
    </location>
</feature>
<proteinExistence type="predicted"/>
<dbReference type="EMBL" id="HBGN01002907">
    <property type="protein sequence ID" value="CAD9315534.1"/>
    <property type="molecule type" value="Transcribed_RNA"/>
</dbReference>
<accession>A0A7S1YPQ9</accession>
<feature type="compositionally biased region" description="Basic and acidic residues" evidence="1">
    <location>
        <begin position="742"/>
        <end position="752"/>
    </location>
</feature>